<organism evidence="1 2">
    <name type="scientific">Vulcanibacillus modesticaldus</name>
    <dbReference type="NCBI Taxonomy" id="337097"/>
    <lineage>
        <taxon>Bacteria</taxon>
        <taxon>Bacillati</taxon>
        <taxon>Bacillota</taxon>
        <taxon>Bacilli</taxon>
        <taxon>Bacillales</taxon>
        <taxon>Bacillaceae</taxon>
        <taxon>Vulcanibacillus</taxon>
    </lineage>
</organism>
<dbReference type="RefSeq" id="WP_069656514.1">
    <property type="nucleotide sequence ID" value="NZ_MIJF01000018.1"/>
</dbReference>
<dbReference type="EMBL" id="MIJF01000018">
    <property type="protein sequence ID" value="OEF99592.1"/>
    <property type="molecule type" value="Genomic_DNA"/>
</dbReference>
<evidence type="ECO:0000313" key="1">
    <source>
        <dbReference type="EMBL" id="OEF99592.1"/>
    </source>
</evidence>
<comment type="caution">
    <text evidence="1">The sequence shown here is derived from an EMBL/GenBank/DDBJ whole genome shotgun (WGS) entry which is preliminary data.</text>
</comment>
<proteinExistence type="predicted"/>
<reference evidence="1 2" key="1">
    <citation type="submission" date="2016-09" db="EMBL/GenBank/DDBJ databases">
        <title>Draft genome sequence for the type strain of Vulcanibacillus modesticaldus BR, a strictly anaerobic, moderately thermophilic, and nitrate-reducing bacterium from deep sea-hydrothermal vents of the Mid-Atlantic Ridge.</title>
        <authorList>
            <person name="Abin C.A."/>
            <person name="Hollibaugh J.T."/>
        </authorList>
    </citation>
    <scope>NUCLEOTIDE SEQUENCE [LARGE SCALE GENOMIC DNA]</scope>
    <source>
        <strain evidence="1 2">BR</strain>
    </source>
</reference>
<gene>
    <name evidence="1" type="ORF">BHF71_08190</name>
</gene>
<protein>
    <submittedName>
        <fullName evidence="1">Uncharacterized protein</fullName>
    </submittedName>
</protein>
<name>A0A1D2YV49_9BACI</name>
<keyword evidence="2" id="KW-1185">Reference proteome</keyword>
<dbReference type="STRING" id="337097.BHF71_08190"/>
<dbReference type="OrthoDB" id="2599887at2"/>
<dbReference type="AlphaFoldDB" id="A0A1D2YV49"/>
<dbReference type="Pfam" id="PF10970">
    <property type="entry name" value="GerPE"/>
    <property type="match status" value="1"/>
</dbReference>
<dbReference type="Proteomes" id="UP000243739">
    <property type="component" value="Unassembled WGS sequence"/>
</dbReference>
<dbReference type="InterPro" id="IPR024496">
    <property type="entry name" value="Spore_germ_GerPE"/>
</dbReference>
<sequence length="129" mass="14672">MNRISKVNNIKIINVISSATVITGDTKIIEPRAKILAVQREIPIFYEDEGNIYEYPLFLRPIPKPVALKIPVKTKVLNIKPLIEVDNIKILSIAASGVFQIGSTNFIDNQVRVKHFRQILYDNPSFQKN</sequence>
<evidence type="ECO:0000313" key="2">
    <source>
        <dbReference type="Proteomes" id="UP000243739"/>
    </source>
</evidence>
<accession>A0A1D2YV49</accession>